<dbReference type="AlphaFoldDB" id="A0A7S1I1L0"/>
<reference evidence="1" key="1">
    <citation type="submission" date="2021-01" db="EMBL/GenBank/DDBJ databases">
        <authorList>
            <person name="Corre E."/>
            <person name="Pelletier E."/>
            <person name="Niang G."/>
            <person name="Scheremetjew M."/>
            <person name="Finn R."/>
            <person name="Kale V."/>
            <person name="Holt S."/>
            <person name="Cochrane G."/>
            <person name="Meng A."/>
            <person name="Brown T."/>
            <person name="Cohen L."/>
        </authorList>
    </citation>
    <scope>NUCLEOTIDE SEQUENCE</scope>
    <source>
        <strain evidence="1">NIES-381</strain>
    </source>
</reference>
<gene>
    <name evidence="1" type="ORF">EGYM00392_LOCUS9229</name>
</gene>
<evidence type="ECO:0000313" key="1">
    <source>
        <dbReference type="EMBL" id="CAD8998159.1"/>
    </source>
</evidence>
<sequence length="122" mass="13976">MTLVPKVALVPQPHYNHMLDGVRAAVNDGEDTIPSPRCMGYTMLVLPFFPLTFKPQCTVKNLIREWVQNAWKKFKTASSSRHDHSNDRERAFMCSGIGEHACMHRRVSDGFLWVWESDITVS</sequence>
<name>A0A7S1I1L0_9EUGL</name>
<dbReference type="EMBL" id="HBGA01024934">
    <property type="protein sequence ID" value="CAD8998159.1"/>
    <property type="molecule type" value="Transcribed_RNA"/>
</dbReference>
<protein>
    <submittedName>
        <fullName evidence="1">Uncharacterized protein</fullName>
    </submittedName>
</protein>
<accession>A0A7S1I1L0</accession>
<proteinExistence type="predicted"/>
<organism evidence="1">
    <name type="scientific">Eutreptiella gymnastica</name>
    <dbReference type="NCBI Taxonomy" id="73025"/>
    <lineage>
        <taxon>Eukaryota</taxon>
        <taxon>Discoba</taxon>
        <taxon>Euglenozoa</taxon>
        <taxon>Euglenida</taxon>
        <taxon>Spirocuta</taxon>
        <taxon>Euglenophyceae</taxon>
        <taxon>Eutreptiales</taxon>
        <taxon>Eutreptiaceae</taxon>
        <taxon>Eutreptiella</taxon>
    </lineage>
</organism>